<accession>A0A1J9QUH2</accession>
<comment type="caution">
    <text evidence="2">The sequence shown here is derived from an EMBL/GenBank/DDBJ whole genome shotgun (WGS) entry which is preliminary data.</text>
</comment>
<feature type="transmembrane region" description="Helical" evidence="1">
    <location>
        <begin position="48"/>
        <end position="68"/>
    </location>
</feature>
<proteinExistence type="predicted"/>
<evidence type="ECO:0000313" key="3">
    <source>
        <dbReference type="Proteomes" id="UP000182235"/>
    </source>
</evidence>
<dbReference type="OrthoDB" id="4199179at2759"/>
<gene>
    <name evidence="2" type="ORF">AJ78_00215</name>
</gene>
<dbReference type="AlphaFoldDB" id="A0A1J9QUH2"/>
<protein>
    <submittedName>
        <fullName evidence="2">Uncharacterized protein</fullName>
    </submittedName>
</protein>
<name>A0A1J9QUH2_9EURO</name>
<feature type="transmembrane region" description="Helical" evidence="1">
    <location>
        <begin position="139"/>
        <end position="159"/>
    </location>
</feature>
<dbReference type="VEuPathDB" id="FungiDB:AJ78_00215"/>
<evidence type="ECO:0000313" key="2">
    <source>
        <dbReference type="EMBL" id="OJD19855.1"/>
    </source>
</evidence>
<keyword evidence="1" id="KW-0812">Transmembrane</keyword>
<sequence length="225" mass="24914">MVAVNGHTCRENIGLPTKLGEMNFDMRKCCYCCRTLSARRIHHSITRALGPSVGTTIGMATALIISNYHPVHWKESGDGPPGLPKVMVRIIEYKFTDTQVPQWIKQPSPTIFTISWAVFALTSLTLHHTFRDVQNRDRVLLAVCGGGMGLLLMLCNKSFLDALGIYLPCLVQAGLFLVMTLHGWQLNLEDEGMDNEAAEDAEKDALECGEVGWSDVKIVVGNERI</sequence>
<keyword evidence="3" id="KW-1185">Reference proteome</keyword>
<dbReference type="EMBL" id="LGRN01000003">
    <property type="protein sequence ID" value="OJD19855.1"/>
    <property type="molecule type" value="Genomic_DNA"/>
</dbReference>
<organism evidence="2 3">
    <name type="scientific">Emergomyces pasteurianus Ep9510</name>
    <dbReference type="NCBI Taxonomy" id="1447872"/>
    <lineage>
        <taxon>Eukaryota</taxon>
        <taxon>Fungi</taxon>
        <taxon>Dikarya</taxon>
        <taxon>Ascomycota</taxon>
        <taxon>Pezizomycotina</taxon>
        <taxon>Eurotiomycetes</taxon>
        <taxon>Eurotiomycetidae</taxon>
        <taxon>Onygenales</taxon>
        <taxon>Ajellomycetaceae</taxon>
        <taxon>Emergomyces</taxon>
    </lineage>
</organism>
<feature type="transmembrane region" description="Helical" evidence="1">
    <location>
        <begin position="165"/>
        <end position="184"/>
    </location>
</feature>
<keyword evidence="1" id="KW-0472">Membrane</keyword>
<keyword evidence="1" id="KW-1133">Transmembrane helix</keyword>
<dbReference type="Proteomes" id="UP000182235">
    <property type="component" value="Unassembled WGS sequence"/>
</dbReference>
<reference evidence="2 3" key="1">
    <citation type="submission" date="2015-07" db="EMBL/GenBank/DDBJ databases">
        <title>Emmonsia species relationships and genome sequence.</title>
        <authorList>
            <consortium name="The Broad Institute Genomics Platform"/>
            <person name="Cuomo C.A."/>
            <person name="Munoz J.F."/>
            <person name="Imamovic A."/>
            <person name="Priest M.E."/>
            <person name="Young S."/>
            <person name="Clay O.K."/>
            <person name="McEwen J.G."/>
        </authorList>
    </citation>
    <scope>NUCLEOTIDE SEQUENCE [LARGE SCALE GENOMIC DNA]</scope>
    <source>
        <strain evidence="2 3">UAMH 9510</strain>
    </source>
</reference>
<evidence type="ECO:0000256" key="1">
    <source>
        <dbReference type="SAM" id="Phobius"/>
    </source>
</evidence>